<organism evidence="2 3">
    <name type="scientific">Reichenbachiella ulvae</name>
    <dbReference type="NCBI Taxonomy" id="2980104"/>
    <lineage>
        <taxon>Bacteria</taxon>
        <taxon>Pseudomonadati</taxon>
        <taxon>Bacteroidota</taxon>
        <taxon>Cytophagia</taxon>
        <taxon>Cytophagales</taxon>
        <taxon>Reichenbachiellaceae</taxon>
        <taxon>Reichenbachiella</taxon>
    </lineage>
</organism>
<comment type="caution">
    <text evidence="2">The sequence shown here is derived from an EMBL/GenBank/DDBJ whole genome shotgun (WGS) entry which is preliminary data.</text>
</comment>
<evidence type="ECO:0000313" key="3">
    <source>
        <dbReference type="Proteomes" id="UP001300692"/>
    </source>
</evidence>
<dbReference type="EMBL" id="JAOYOD010000001">
    <property type="protein sequence ID" value="MCV9388446.1"/>
    <property type="molecule type" value="Genomic_DNA"/>
</dbReference>
<evidence type="ECO:0008006" key="4">
    <source>
        <dbReference type="Google" id="ProtNLM"/>
    </source>
</evidence>
<keyword evidence="1" id="KW-0812">Transmembrane</keyword>
<keyword evidence="1" id="KW-0472">Membrane</keyword>
<keyword evidence="3" id="KW-1185">Reference proteome</keyword>
<reference evidence="2 3" key="1">
    <citation type="submission" date="2022-10" db="EMBL/GenBank/DDBJ databases">
        <title>Comparative genomics and taxonomic characterization of three novel marine species of genus Reichenbachiella exhibiting antioxidant and polysaccharide degradation activities.</title>
        <authorList>
            <person name="Muhammad N."/>
            <person name="Lee Y.-J."/>
            <person name="Ko J."/>
            <person name="Kim S.-G."/>
        </authorList>
    </citation>
    <scope>NUCLEOTIDE SEQUENCE [LARGE SCALE GENOMIC DNA]</scope>
    <source>
        <strain evidence="2 3">ABR2-5</strain>
    </source>
</reference>
<keyword evidence="1" id="KW-1133">Transmembrane helix</keyword>
<sequence length="176" mass="20545">MNDFLDRHGYRIYQGDSFLMIRHYNRTNGCVHAIFIFIIFSLAVISALFVVFAQSYTMGIITILAVAVYIFEMERRRKDVKQLFLEVPKRRFRIRKGKTDQTYPFDQVMQVVSTSEHLGGYASSDRDSTEEYKREINVLFKDGQVLTAFSFISDAEEPEKETLSLIDWLKALTDRS</sequence>
<dbReference type="RefSeq" id="WP_264139312.1">
    <property type="nucleotide sequence ID" value="NZ_JAOYOD010000001.1"/>
</dbReference>
<feature type="transmembrane region" description="Helical" evidence="1">
    <location>
        <begin position="55"/>
        <end position="71"/>
    </location>
</feature>
<name>A0ABT3CXL4_9BACT</name>
<feature type="transmembrane region" description="Helical" evidence="1">
    <location>
        <begin position="29"/>
        <end position="49"/>
    </location>
</feature>
<gene>
    <name evidence="2" type="ORF">N7U62_17310</name>
</gene>
<accession>A0ABT3CXL4</accession>
<proteinExistence type="predicted"/>
<protein>
    <recommendedName>
        <fullName evidence="4">YcxB-like protein</fullName>
    </recommendedName>
</protein>
<dbReference type="Proteomes" id="UP001300692">
    <property type="component" value="Unassembled WGS sequence"/>
</dbReference>
<evidence type="ECO:0000256" key="1">
    <source>
        <dbReference type="SAM" id="Phobius"/>
    </source>
</evidence>
<evidence type="ECO:0000313" key="2">
    <source>
        <dbReference type="EMBL" id="MCV9388446.1"/>
    </source>
</evidence>